<protein>
    <recommendedName>
        <fullName evidence="4">IRK-interacting protein</fullName>
    </recommendedName>
</protein>
<dbReference type="EMBL" id="JACMSC010000020">
    <property type="protein sequence ID" value="KAG6471501.1"/>
    <property type="molecule type" value="Genomic_DNA"/>
</dbReference>
<evidence type="ECO:0000256" key="1">
    <source>
        <dbReference type="SAM" id="Coils"/>
    </source>
</evidence>
<comment type="caution">
    <text evidence="2">The sequence shown here is derived from an EMBL/GenBank/DDBJ whole genome shotgun (WGS) entry which is preliminary data.</text>
</comment>
<keyword evidence="1" id="KW-0175">Coiled coil</keyword>
<evidence type="ECO:0000313" key="3">
    <source>
        <dbReference type="Proteomes" id="UP000734854"/>
    </source>
</evidence>
<sequence length="618" mass="69518">MDLQSGSGGGGCSAEAHGIRRQDIQEAILKAAELRALHAALLRRGSGGSPAVAMLAAGGSPLVPHGAAKLSVQEDYPVFAPVSSAAAFSHVRLTPFRAKKQAGSQLYEEDSLAGYNCLRPENRSLSQTWNAINGLEGEGKSNEAVSFDNESANNEPQIPSIVERLSNRASSINRMLQLQIVPESNSVKSLSERTSSGECRFTTMHNTSRQEAVSLEMNMERRNLKNTKGTVASSKPEQSVKMQLKHRGPVLSWLFPKSRKKTKPDDMSQLPKVLEMSPKTVESENMSQLLKEWGALSLESLKKELLEANENKDAALTEVSEMRFALGELQQKLVNLEAYCEELKKALKQATHAKSSSQVQDKPNLSKRMKSIGGKKENTMPVSEEVMVEGFLQIVSEARLSVKQFCKTLVQQIEEREEDLSDKINLLLQPYQMMLNSKYSKGVIYHLEALMNQCLYQDFENCVFRENGSPRFLDPERECRENFSSFVSLRNLSWNEVLQKGTKFYSEDFSKFCDQKMSSLVTLLNWSSPWPEEILQCFFVAAKCIWMLHLLAFSFSPPLTILRVDENFNFDPIYMEDIPLERHRAQNPARVKIMAMPGFYVQDRVLKCRVLCRHGSLP</sequence>
<keyword evidence="3" id="KW-1185">Reference proteome</keyword>
<dbReference type="AlphaFoldDB" id="A0A8J5EU03"/>
<dbReference type="Proteomes" id="UP000734854">
    <property type="component" value="Unassembled WGS sequence"/>
</dbReference>
<dbReference type="PANTHER" id="PTHR31029">
    <property type="entry name" value="CYCLIN-DEPENDENT KINASE-LIKE PROTEIN"/>
    <property type="match status" value="1"/>
</dbReference>
<accession>A0A8J5EU03</accession>
<organism evidence="2 3">
    <name type="scientific">Zingiber officinale</name>
    <name type="common">Ginger</name>
    <name type="synonym">Amomum zingiber</name>
    <dbReference type="NCBI Taxonomy" id="94328"/>
    <lineage>
        <taxon>Eukaryota</taxon>
        <taxon>Viridiplantae</taxon>
        <taxon>Streptophyta</taxon>
        <taxon>Embryophyta</taxon>
        <taxon>Tracheophyta</taxon>
        <taxon>Spermatophyta</taxon>
        <taxon>Magnoliopsida</taxon>
        <taxon>Liliopsida</taxon>
        <taxon>Zingiberales</taxon>
        <taxon>Zingiberaceae</taxon>
        <taxon>Zingiber</taxon>
    </lineage>
</organism>
<reference evidence="2 3" key="1">
    <citation type="submission" date="2020-08" db="EMBL/GenBank/DDBJ databases">
        <title>Plant Genome Project.</title>
        <authorList>
            <person name="Zhang R.-G."/>
        </authorList>
    </citation>
    <scope>NUCLEOTIDE SEQUENCE [LARGE SCALE GENOMIC DNA]</scope>
    <source>
        <tissue evidence="2">Rhizome</tissue>
    </source>
</reference>
<evidence type="ECO:0008006" key="4">
    <source>
        <dbReference type="Google" id="ProtNLM"/>
    </source>
</evidence>
<name>A0A8J5EU03_ZINOF</name>
<feature type="coiled-coil region" evidence="1">
    <location>
        <begin position="298"/>
        <end position="353"/>
    </location>
</feature>
<dbReference type="PANTHER" id="PTHR31029:SF3">
    <property type="entry name" value="IRK-INTERACTING PROTEIN"/>
    <property type="match status" value="1"/>
</dbReference>
<proteinExistence type="predicted"/>
<dbReference type="InterPro" id="IPR042316">
    <property type="entry name" value="IRKI-like"/>
</dbReference>
<gene>
    <name evidence="2" type="ORF">ZIOFF_068943</name>
</gene>
<evidence type="ECO:0000313" key="2">
    <source>
        <dbReference type="EMBL" id="KAG6471501.1"/>
    </source>
</evidence>